<dbReference type="EMBL" id="JARBHB010000001">
    <property type="protein sequence ID" value="KAJ8895286.1"/>
    <property type="molecule type" value="Genomic_DNA"/>
</dbReference>
<keyword evidence="2" id="KW-1185">Reference proteome</keyword>
<name>A0ABQ9IF54_9NEOP</name>
<evidence type="ECO:0000313" key="2">
    <source>
        <dbReference type="Proteomes" id="UP001159363"/>
    </source>
</evidence>
<proteinExistence type="predicted"/>
<evidence type="ECO:0000313" key="1">
    <source>
        <dbReference type="EMBL" id="KAJ8895286.1"/>
    </source>
</evidence>
<comment type="caution">
    <text evidence="1">The sequence shown here is derived from an EMBL/GenBank/DDBJ whole genome shotgun (WGS) entry which is preliminary data.</text>
</comment>
<accession>A0ABQ9IF54</accession>
<reference evidence="1 2" key="1">
    <citation type="submission" date="2023-02" db="EMBL/GenBank/DDBJ databases">
        <title>LHISI_Scaffold_Assembly.</title>
        <authorList>
            <person name="Stuart O.P."/>
            <person name="Cleave R."/>
            <person name="Magrath M.J.L."/>
            <person name="Mikheyev A.S."/>
        </authorList>
    </citation>
    <scope>NUCLEOTIDE SEQUENCE [LARGE SCALE GENOMIC DNA]</scope>
    <source>
        <strain evidence="1">Daus_M_001</strain>
        <tissue evidence="1">Leg muscle</tissue>
    </source>
</reference>
<organism evidence="1 2">
    <name type="scientific">Dryococelus australis</name>
    <dbReference type="NCBI Taxonomy" id="614101"/>
    <lineage>
        <taxon>Eukaryota</taxon>
        <taxon>Metazoa</taxon>
        <taxon>Ecdysozoa</taxon>
        <taxon>Arthropoda</taxon>
        <taxon>Hexapoda</taxon>
        <taxon>Insecta</taxon>
        <taxon>Pterygota</taxon>
        <taxon>Neoptera</taxon>
        <taxon>Polyneoptera</taxon>
        <taxon>Phasmatodea</taxon>
        <taxon>Verophasmatodea</taxon>
        <taxon>Anareolatae</taxon>
        <taxon>Phasmatidae</taxon>
        <taxon>Eurycanthinae</taxon>
        <taxon>Dryococelus</taxon>
    </lineage>
</organism>
<sequence length="423" mass="48658">MEYKIDRRKHDRFCRTTSNFRLEMISILRRVVRHDAQSASYLQAQSSESSLHLQWTSRVFTARDDSRMATAVRDECRENKIYTSAALTMSWSPPRFTIRTEPCPGPCHGQSPTTMGPHHTSQLAAARLGLCTEPRASPWEGPHLHCRSSELSSKLPLSQWEFATVFPYSSGKVHRGMANRKFHHCTAFRTTSVPLAAVAKTHHGGGLGKQRFKFFDFSKKLEINNYSHDCPSKKRVCRQLLPYVTYVIMYLAHMTRTRSKAADTQLSRHILVKRRTRNTSNHERWCPRFLVLIFPAASLSRVRFRAGDKSPRNAHSTLTHIDRGARLPSHSIAPNRRWDQTTASSRRSRFDSWQVLWSRLRFLWSIIRCPLSGAQQHLTVCFVMPHLRSYATYDVTKRATISTQTDARILAEKAARILRGQTI</sequence>
<gene>
    <name evidence="1" type="ORF">PR048_000611</name>
</gene>
<dbReference type="Proteomes" id="UP001159363">
    <property type="component" value="Chromosome 1"/>
</dbReference>
<protein>
    <submittedName>
        <fullName evidence="1">Uncharacterized protein</fullName>
    </submittedName>
</protein>